<keyword evidence="3" id="KW-1185">Reference proteome</keyword>
<proteinExistence type="predicted"/>
<dbReference type="Proteomes" id="UP000596661">
    <property type="component" value="Chromosome 2"/>
</dbReference>
<dbReference type="Gene3D" id="2.60.40.150">
    <property type="entry name" value="C2 domain"/>
    <property type="match status" value="1"/>
</dbReference>
<dbReference type="InterPro" id="IPR035892">
    <property type="entry name" value="C2_domain_sf"/>
</dbReference>
<sequence length="323" mass="35660">MASSSLNMDDIDERWRNVQLEEEDAEEVFYEETEEEDDQAIDTRWCLVGRLLIGKVRYTSPSDCEALRYRLKGSPSSTPKLCYITIPSIGESFAFSTPGVNANSAGADFGQPANPKFMGISSPDISQSKTKNKGIMLYDSQHADEELTQAELKRKRFAAEKRESLRIDNRFIKKNAFVIVRSNSRNVFQTTEIDTKGGSNPNWNEKLVLDLPAVHHAAALTVEVHCRTAIGNRLIGTASVPMSDFSGGYLPENYLHFLSYRLRDQNGERNGIINLSVKTKSEYRSCAASSSASMGSSSVVGVPAGKNNMSGVVTGFPVWSASY</sequence>
<dbReference type="PANTHER" id="PTHR32246">
    <property type="entry name" value="INGRESSION PROTEIN FIC1"/>
    <property type="match status" value="1"/>
</dbReference>
<organism evidence="2 3">
    <name type="scientific">Cannabis sativa</name>
    <name type="common">Hemp</name>
    <name type="synonym">Marijuana</name>
    <dbReference type="NCBI Taxonomy" id="3483"/>
    <lineage>
        <taxon>Eukaryota</taxon>
        <taxon>Viridiplantae</taxon>
        <taxon>Streptophyta</taxon>
        <taxon>Embryophyta</taxon>
        <taxon>Tracheophyta</taxon>
        <taxon>Spermatophyta</taxon>
        <taxon>Magnoliopsida</taxon>
        <taxon>eudicotyledons</taxon>
        <taxon>Gunneridae</taxon>
        <taxon>Pentapetalae</taxon>
        <taxon>rosids</taxon>
        <taxon>fabids</taxon>
        <taxon>Rosales</taxon>
        <taxon>Cannabaceae</taxon>
        <taxon>Cannabis</taxon>
    </lineage>
</organism>
<name>A0A803NXL6_CANSA</name>
<evidence type="ECO:0000313" key="2">
    <source>
        <dbReference type="EnsemblPlants" id="cds.evm.model.02.2436"/>
    </source>
</evidence>
<reference evidence="2" key="2">
    <citation type="submission" date="2021-03" db="UniProtKB">
        <authorList>
            <consortium name="EnsemblPlants"/>
        </authorList>
    </citation>
    <scope>IDENTIFICATION</scope>
</reference>
<dbReference type="EnsemblPlants" id="evm.model.02.2436">
    <property type="protein sequence ID" value="cds.evm.model.02.2436"/>
    <property type="gene ID" value="evm.TU.02.2436"/>
</dbReference>
<dbReference type="InterPro" id="IPR000008">
    <property type="entry name" value="C2_dom"/>
</dbReference>
<accession>A0A803NXL6</accession>
<protein>
    <recommendedName>
        <fullName evidence="1">C2 domain-containing protein</fullName>
    </recommendedName>
</protein>
<dbReference type="SMART" id="SM00239">
    <property type="entry name" value="C2"/>
    <property type="match status" value="1"/>
</dbReference>
<dbReference type="PANTHER" id="PTHR32246:SF17">
    <property type="entry name" value="BON1-ASSOCIATED PROTEIN 2"/>
    <property type="match status" value="1"/>
</dbReference>
<dbReference type="CDD" id="cd04051">
    <property type="entry name" value="C2_SRC2_like"/>
    <property type="match status" value="1"/>
</dbReference>
<evidence type="ECO:0000313" key="3">
    <source>
        <dbReference type="Proteomes" id="UP000596661"/>
    </source>
</evidence>
<evidence type="ECO:0000259" key="1">
    <source>
        <dbReference type="PROSITE" id="PS50004"/>
    </source>
</evidence>
<dbReference type="Gramene" id="evm.model.02.2436">
    <property type="protein sequence ID" value="cds.evm.model.02.2436"/>
    <property type="gene ID" value="evm.TU.02.2436"/>
</dbReference>
<dbReference type="AlphaFoldDB" id="A0A803NXL6"/>
<dbReference type="InterPro" id="IPR044750">
    <property type="entry name" value="C2_SRC2/BAP"/>
</dbReference>
<feature type="domain" description="C2" evidence="1">
    <location>
        <begin position="133"/>
        <end position="257"/>
    </location>
</feature>
<dbReference type="EMBL" id="UZAU01000235">
    <property type="status" value="NOT_ANNOTATED_CDS"/>
    <property type="molecule type" value="Genomic_DNA"/>
</dbReference>
<dbReference type="Pfam" id="PF00168">
    <property type="entry name" value="C2"/>
    <property type="match status" value="1"/>
</dbReference>
<reference evidence="2" key="1">
    <citation type="submission" date="2018-11" db="EMBL/GenBank/DDBJ databases">
        <authorList>
            <person name="Grassa J C."/>
        </authorList>
    </citation>
    <scope>NUCLEOTIDE SEQUENCE [LARGE SCALE GENOMIC DNA]</scope>
</reference>
<dbReference type="PROSITE" id="PS50004">
    <property type="entry name" value="C2"/>
    <property type="match status" value="1"/>
</dbReference>
<dbReference type="GO" id="GO:0006952">
    <property type="term" value="P:defense response"/>
    <property type="evidence" value="ECO:0007669"/>
    <property type="project" value="InterPro"/>
</dbReference>
<dbReference type="SUPFAM" id="SSF49562">
    <property type="entry name" value="C2 domain (Calcium/lipid-binding domain, CaLB)"/>
    <property type="match status" value="1"/>
</dbReference>